<dbReference type="EMBL" id="JBGBZA010000002">
    <property type="protein sequence ID" value="MEY9316821.1"/>
    <property type="molecule type" value="Genomic_DNA"/>
</dbReference>
<sequence>MRLFERKTLVQAFKLPLWGQFAEEVPPAWLVKRLQSGELTMNSLGGVTMANRWGHQQCAAGDVVLLTEHDTIEFSTPEEFGLLNEPKPHRDEDGACTQCGFGID</sequence>
<organism evidence="1 2">
    <name type="scientific">Bradyrhizobium elkanii</name>
    <dbReference type="NCBI Taxonomy" id="29448"/>
    <lineage>
        <taxon>Bacteria</taxon>
        <taxon>Pseudomonadati</taxon>
        <taxon>Pseudomonadota</taxon>
        <taxon>Alphaproteobacteria</taxon>
        <taxon>Hyphomicrobiales</taxon>
        <taxon>Nitrobacteraceae</taxon>
        <taxon>Bradyrhizobium</taxon>
    </lineage>
</organism>
<keyword evidence="2" id="KW-1185">Reference proteome</keyword>
<evidence type="ECO:0000313" key="2">
    <source>
        <dbReference type="Proteomes" id="UP001565471"/>
    </source>
</evidence>
<reference evidence="1 2" key="1">
    <citation type="submission" date="2024-07" db="EMBL/GenBank/DDBJ databases">
        <title>Genomic Encyclopedia of Type Strains, Phase V (KMG-V): Genome sequencing to study the core and pangenomes of soil and plant-associated prokaryotes.</title>
        <authorList>
            <person name="Whitman W."/>
        </authorList>
    </citation>
    <scope>NUCLEOTIDE SEQUENCE [LARGE SCALE GENOMIC DNA]</scope>
    <source>
        <strain evidence="1 2">USDA 415</strain>
    </source>
</reference>
<accession>A0ABV4F0I4</accession>
<protein>
    <submittedName>
        <fullName evidence="1">Uncharacterized protein</fullName>
    </submittedName>
</protein>
<comment type="caution">
    <text evidence="1">The sequence shown here is derived from an EMBL/GenBank/DDBJ whole genome shotgun (WGS) entry which is preliminary data.</text>
</comment>
<evidence type="ECO:0000313" key="1">
    <source>
        <dbReference type="EMBL" id="MEY9316821.1"/>
    </source>
</evidence>
<proteinExistence type="predicted"/>
<name>A0ABV4F0I4_BRAEL</name>
<dbReference type="Proteomes" id="UP001565471">
    <property type="component" value="Unassembled WGS sequence"/>
</dbReference>
<gene>
    <name evidence="1" type="ORF">ABIF29_003620</name>
</gene>
<dbReference type="RefSeq" id="WP_253623451.1">
    <property type="nucleotide sequence ID" value="NZ_CP126004.1"/>
</dbReference>